<feature type="compositionally biased region" description="Pro residues" evidence="1">
    <location>
        <begin position="247"/>
        <end position="260"/>
    </location>
</feature>
<evidence type="ECO:0000313" key="2">
    <source>
        <dbReference type="EMBL" id="KAF2878404.1"/>
    </source>
</evidence>
<organism evidence="2 3">
    <name type="scientific">Massariosphaeria phaeospora</name>
    <dbReference type="NCBI Taxonomy" id="100035"/>
    <lineage>
        <taxon>Eukaryota</taxon>
        <taxon>Fungi</taxon>
        <taxon>Dikarya</taxon>
        <taxon>Ascomycota</taxon>
        <taxon>Pezizomycotina</taxon>
        <taxon>Dothideomycetes</taxon>
        <taxon>Pleosporomycetidae</taxon>
        <taxon>Pleosporales</taxon>
        <taxon>Pleosporales incertae sedis</taxon>
        <taxon>Massariosphaeria</taxon>
    </lineage>
</organism>
<feature type="region of interest" description="Disordered" evidence="1">
    <location>
        <begin position="233"/>
        <end position="271"/>
    </location>
</feature>
<feature type="compositionally biased region" description="Basic and acidic residues" evidence="1">
    <location>
        <begin position="170"/>
        <end position="196"/>
    </location>
</feature>
<feature type="region of interest" description="Disordered" evidence="1">
    <location>
        <begin position="161"/>
        <end position="199"/>
    </location>
</feature>
<name>A0A7C8MW36_9PLEO</name>
<keyword evidence="3" id="KW-1185">Reference proteome</keyword>
<accession>A0A7C8MW36</accession>
<sequence length="345" mass="36849">MRFEVKRLSWLNRASCSKQPLDRAGGLAVDELQPAAEGCQRARRRGTCPTAAASQSAWHWRRPGSGSGACCEGITSAASVVLTMATPARQRELVGSPRDHAQLLLLATAQKGQVSGPPAGVRRASYVAARSGERAHGPMAQHATTMPRAAHKADEAVVRMTKDADEDDGERTLEGGRKAAKTRDAADGRGAARLDSRPGPALLPIPLPLLVDSYRPNILLAFHSFLPATAAAARRPRPQHHHLPSAAPAPAPLPQPPASPRRPHSPRISAPISHAGHCIDVRRTNTLLAIFGHLLDDLDSPDVPSSIAITAHLNANASTRASSDPWSRRLMLLSIKRPASETRQF</sequence>
<gene>
    <name evidence="2" type="ORF">BDV95DRAFT_634422</name>
</gene>
<dbReference type="AlphaFoldDB" id="A0A7C8MW36"/>
<evidence type="ECO:0000256" key="1">
    <source>
        <dbReference type="SAM" id="MobiDB-lite"/>
    </source>
</evidence>
<dbReference type="Proteomes" id="UP000481861">
    <property type="component" value="Unassembled WGS sequence"/>
</dbReference>
<proteinExistence type="predicted"/>
<reference evidence="2 3" key="1">
    <citation type="submission" date="2020-01" db="EMBL/GenBank/DDBJ databases">
        <authorList>
            <consortium name="DOE Joint Genome Institute"/>
            <person name="Haridas S."/>
            <person name="Albert R."/>
            <person name="Binder M."/>
            <person name="Bloem J."/>
            <person name="Labutti K."/>
            <person name="Salamov A."/>
            <person name="Andreopoulos B."/>
            <person name="Baker S.E."/>
            <person name="Barry K."/>
            <person name="Bills G."/>
            <person name="Bluhm B.H."/>
            <person name="Cannon C."/>
            <person name="Castanera R."/>
            <person name="Culley D.E."/>
            <person name="Daum C."/>
            <person name="Ezra D."/>
            <person name="Gonzalez J.B."/>
            <person name="Henrissat B."/>
            <person name="Kuo A."/>
            <person name="Liang C."/>
            <person name="Lipzen A."/>
            <person name="Lutzoni F."/>
            <person name="Magnuson J."/>
            <person name="Mondo S."/>
            <person name="Nolan M."/>
            <person name="Ohm R."/>
            <person name="Pangilinan J."/>
            <person name="Park H.-J.H."/>
            <person name="Ramirez L."/>
            <person name="Alfaro M."/>
            <person name="Sun H."/>
            <person name="Tritt A."/>
            <person name="Yoshinaga Y."/>
            <person name="Zwiers L.-H.L."/>
            <person name="Turgeon B.G."/>
            <person name="Goodwin S.B."/>
            <person name="Spatafora J.W."/>
            <person name="Crous P.W."/>
            <person name="Grigoriev I.V."/>
        </authorList>
    </citation>
    <scope>NUCLEOTIDE SEQUENCE [LARGE SCALE GENOMIC DNA]</scope>
    <source>
        <strain evidence="2 3">CBS 611.86</strain>
    </source>
</reference>
<protein>
    <submittedName>
        <fullName evidence="2">Uncharacterized protein</fullName>
    </submittedName>
</protein>
<feature type="compositionally biased region" description="Basic residues" evidence="1">
    <location>
        <begin position="234"/>
        <end position="243"/>
    </location>
</feature>
<dbReference type="EMBL" id="JAADJZ010000001">
    <property type="protein sequence ID" value="KAF2878404.1"/>
    <property type="molecule type" value="Genomic_DNA"/>
</dbReference>
<comment type="caution">
    <text evidence="2">The sequence shown here is derived from an EMBL/GenBank/DDBJ whole genome shotgun (WGS) entry which is preliminary data.</text>
</comment>
<evidence type="ECO:0000313" key="3">
    <source>
        <dbReference type="Proteomes" id="UP000481861"/>
    </source>
</evidence>